<keyword evidence="6" id="KW-0997">Cell inner membrane</keyword>
<protein>
    <recommendedName>
        <fullName evidence="6">Ion-translocating oxidoreductase complex subunit G</fullName>
        <ecNumber evidence="6">7.-.-.-</ecNumber>
    </recommendedName>
    <alternativeName>
        <fullName evidence="6">Rnf electron transport complex subunit G</fullName>
    </alternativeName>
</protein>
<feature type="modified residue" description="FMN phosphoryl threonine" evidence="6">
    <location>
        <position position="184"/>
    </location>
</feature>
<evidence type="ECO:0000256" key="2">
    <source>
        <dbReference type="ARBA" id="ARBA00022553"/>
    </source>
</evidence>
<sequence length="229" mass="24745">MTKSIQHTMTKNGLILAVFAIVTTGLIALTYFGTKDQIALQQQQKLLSILNAVIDESLYDNAIQLDCTLATSTELLGSNQAQHIYRATKQGQAVAAAIETTAPDGYSGKIQLVVGITSSQPGTAKVTGVRTLEHKETPGLGDKIDLRISNWVLDFDNQIYNAEIATNWAVKKDGGQFDQFTGATITPRAVVNAVKLSVEYYLANQAAIFQAPNACSVDNMTEKMSESNE</sequence>
<keyword evidence="6 7" id="KW-0812">Transmembrane</keyword>
<dbReference type="PANTHER" id="PTHR36118">
    <property type="entry name" value="ION-TRANSLOCATING OXIDOREDUCTASE COMPLEX SUBUNIT G"/>
    <property type="match status" value="1"/>
</dbReference>
<keyword evidence="1 6" id="KW-0813">Transport</keyword>
<dbReference type="GO" id="GO:0022900">
    <property type="term" value="P:electron transport chain"/>
    <property type="evidence" value="ECO:0007669"/>
    <property type="project" value="UniProtKB-UniRule"/>
</dbReference>
<keyword evidence="2 6" id="KW-0597">Phosphoprotein</keyword>
<dbReference type="HOGENOM" id="CLU_077882_1_0_6"/>
<dbReference type="HAMAP" id="MF_00479">
    <property type="entry name" value="RsxG_RnfG"/>
    <property type="match status" value="1"/>
</dbReference>
<evidence type="ECO:0000256" key="7">
    <source>
        <dbReference type="SAM" id="Phobius"/>
    </source>
</evidence>
<dbReference type="eggNOG" id="COG4659">
    <property type="taxonomic scope" value="Bacteria"/>
</dbReference>
<feature type="transmembrane region" description="Helical" evidence="7">
    <location>
        <begin position="12"/>
        <end position="33"/>
    </location>
</feature>
<dbReference type="InterPro" id="IPR010209">
    <property type="entry name" value="Ion_transpt_RnfG/RsxG"/>
</dbReference>
<dbReference type="NCBIfam" id="NF002519">
    <property type="entry name" value="PRK01908.1"/>
    <property type="match status" value="1"/>
</dbReference>
<comment type="subunit">
    <text evidence="6">The complex is composed of six subunits: RnfA, RnfB, RnfC, RnfD, RnfE and RnfG.</text>
</comment>
<evidence type="ECO:0000256" key="6">
    <source>
        <dbReference type="HAMAP-Rule" id="MF_00479"/>
    </source>
</evidence>
<evidence type="ECO:0000259" key="8">
    <source>
        <dbReference type="SMART" id="SM00900"/>
    </source>
</evidence>
<organism evidence="9 10">
    <name type="scientific">Paraglaciecola psychrophila 170</name>
    <dbReference type="NCBI Taxonomy" id="1129794"/>
    <lineage>
        <taxon>Bacteria</taxon>
        <taxon>Pseudomonadati</taxon>
        <taxon>Pseudomonadota</taxon>
        <taxon>Gammaproteobacteria</taxon>
        <taxon>Alteromonadales</taxon>
        <taxon>Alteromonadaceae</taxon>
        <taxon>Paraglaciecola</taxon>
    </lineage>
</organism>
<evidence type="ECO:0000313" key="10">
    <source>
        <dbReference type="Proteomes" id="UP000011864"/>
    </source>
</evidence>
<keyword evidence="10" id="KW-1185">Reference proteome</keyword>
<accession>K7AJ56</accession>
<dbReference type="Proteomes" id="UP000011864">
    <property type="component" value="Chromosome"/>
</dbReference>
<dbReference type="InterPro" id="IPR007329">
    <property type="entry name" value="FMN-bd"/>
</dbReference>
<gene>
    <name evidence="6" type="primary">rnfG</name>
    <name evidence="9" type="ORF">C427_1702</name>
</gene>
<keyword evidence="4 6" id="KW-0288">FMN</keyword>
<dbReference type="PATRIC" id="fig|1129794.4.peg.1686"/>
<dbReference type="OrthoDB" id="9784165at2"/>
<comment type="cofactor">
    <cofactor evidence="6">
        <name>FMN</name>
        <dbReference type="ChEBI" id="CHEBI:58210"/>
    </cofactor>
</comment>
<dbReference type="KEGG" id="gps:C427_1702"/>
<keyword evidence="6 7" id="KW-1133">Transmembrane helix</keyword>
<keyword evidence="6 7" id="KW-0472">Membrane</keyword>
<keyword evidence="5 6" id="KW-0249">Electron transport</keyword>
<dbReference type="RefSeq" id="WP_007643823.1">
    <property type="nucleotide sequence ID" value="NC_020514.1"/>
</dbReference>
<dbReference type="Pfam" id="PF04205">
    <property type="entry name" value="FMN_bind"/>
    <property type="match status" value="1"/>
</dbReference>
<feature type="domain" description="FMN-binding" evidence="8">
    <location>
        <begin position="105"/>
        <end position="201"/>
    </location>
</feature>
<dbReference type="GO" id="GO:0010181">
    <property type="term" value="F:FMN binding"/>
    <property type="evidence" value="ECO:0007669"/>
    <property type="project" value="InterPro"/>
</dbReference>
<dbReference type="GO" id="GO:0009055">
    <property type="term" value="F:electron transfer activity"/>
    <property type="evidence" value="ECO:0007669"/>
    <property type="project" value="InterPro"/>
</dbReference>
<evidence type="ECO:0000313" key="9">
    <source>
        <dbReference type="EMBL" id="AGH43811.1"/>
    </source>
</evidence>
<evidence type="ECO:0000256" key="3">
    <source>
        <dbReference type="ARBA" id="ARBA00022630"/>
    </source>
</evidence>
<evidence type="ECO:0000256" key="1">
    <source>
        <dbReference type="ARBA" id="ARBA00022448"/>
    </source>
</evidence>
<evidence type="ECO:0000256" key="4">
    <source>
        <dbReference type="ARBA" id="ARBA00022643"/>
    </source>
</evidence>
<dbReference type="EMBL" id="CP003837">
    <property type="protein sequence ID" value="AGH43811.1"/>
    <property type="molecule type" value="Genomic_DNA"/>
</dbReference>
<proteinExistence type="inferred from homology"/>
<name>K7AJ56_9ALTE</name>
<comment type="similarity">
    <text evidence="6">Belongs to the RnfG family.</text>
</comment>
<comment type="subcellular location">
    <subcellularLocation>
        <location evidence="6">Cell inner membrane</location>
        <topology evidence="6">Single-pass membrane protein</topology>
    </subcellularLocation>
</comment>
<comment type="function">
    <text evidence="6">Part of a membrane-bound complex that couples electron transfer with translocation of ions across the membrane.</text>
</comment>
<dbReference type="EC" id="7.-.-.-" evidence="6"/>
<dbReference type="AlphaFoldDB" id="K7AJ56"/>
<dbReference type="PANTHER" id="PTHR36118:SF1">
    <property type="entry name" value="ION-TRANSLOCATING OXIDOREDUCTASE COMPLEX SUBUNIT G"/>
    <property type="match status" value="1"/>
</dbReference>
<dbReference type="SMART" id="SM00900">
    <property type="entry name" value="FMN_bind"/>
    <property type="match status" value="1"/>
</dbReference>
<dbReference type="NCBIfam" id="TIGR01947">
    <property type="entry name" value="rnfG"/>
    <property type="match status" value="1"/>
</dbReference>
<keyword evidence="3 6" id="KW-0285">Flavoprotein</keyword>
<dbReference type="STRING" id="1129794.C427_1702"/>
<keyword evidence="6" id="KW-1278">Translocase</keyword>
<dbReference type="GO" id="GO:0005886">
    <property type="term" value="C:plasma membrane"/>
    <property type="evidence" value="ECO:0007669"/>
    <property type="project" value="UniProtKB-SubCell"/>
</dbReference>
<reference evidence="9 10" key="1">
    <citation type="journal article" date="2013" name="Genome Announc.">
        <title>Complete Genome Sequence of Glaciecola psychrophila Strain 170T.</title>
        <authorList>
            <person name="Yin J."/>
            <person name="Chen J."/>
            <person name="Liu G."/>
            <person name="Yu Y."/>
            <person name="Song L."/>
            <person name="Wang X."/>
            <person name="Qu X."/>
        </authorList>
    </citation>
    <scope>NUCLEOTIDE SEQUENCE [LARGE SCALE GENOMIC DNA]</scope>
    <source>
        <strain evidence="9 10">170</strain>
    </source>
</reference>
<keyword evidence="6" id="KW-1003">Cell membrane</keyword>
<evidence type="ECO:0000256" key="5">
    <source>
        <dbReference type="ARBA" id="ARBA00022982"/>
    </source>
</evidence>
<dbReference type="PIRSF" id="PIRSF006091">
    <property type="entry name" value="E_trnsport_RnfG"/>
    <property type="match status" value="1"/>
</dbReference>